<evidence type="ECO:0000256" key="6">
    <source>
        <dbReference type="SAM" id="Coils"/>
    </source>
</evidence>
<evidence type="ECO:0000256" key="3">
    <source>
        <dbReference type="ARBA" id="ARBA00022553"/>
    </source>
</evidence>
<keyword evidence="7" id="KW-0812">Transmembrane</keyword>
<dbReference type="SMART" id="SM00387">
    <property type="entry name" value="HATPase_c"/>
    <property type="match status" value="1"/>
</dbReference>
<dbReference type="GO" id="GO:0000155">
    <property type="term" value="F:phosphorelay sensor kinase activity"/>
    <property type="evidence" value="ECO:0007669"/>
    <property type="project" value="InterPro"/>
</dbReference>
<dbReference type="InterPro" id="IPR052162">
    <property type="entry name" value="Sensor_kinase/Photoreceptor"/>
</dbReference>
<dbReference type="PRINTS" id="PR00344">
    <property type="entry name" value="BCTRLSENSOR"/>
</dbReference>
<dbReference type="RefSeq" id="WP_149305999.1">
    <property type="nucleotide sequence ID" value="NZ_SRSD01000001.1"/>
</dbReference>
<sequence>MRRLHAAHAAYLAVLFMALTLTIAGPAHAADAGGQKTRILILNSYHPYYTWSDNELIGIVETLHRSRPEIEPTVEYLDCKYFPKMEHFGKIRDLFIQKYRNVTIPLIIAVDNPALEFALKYRDAIFPGTPIVFCGINGFEPAMIKGQRNVTGVAERLDVRGTVELMLKVHPATRQIFVIHDYTSTGLATRRQAEEDLKGFKSPVAIRYMGNLTTDGMLRQLSSLSTDSLVLALSYSRDRDGRVFDHTKIAQLLGERSPVPVYGGHEERIGHGIIGGSLLGGRQHGAQAAGMALEVLNGRDIATLPVYTGQTGRVMFDYTQLTRFHIPMSRLPYGCTLVNKPVSFYERYTRLVWTTIFVMASLGMIITLLILNISQSRRAAQELAHKAQELEKSNAELKEFNMLAYHDLQEPLRVIGGFVQLLEKRYRGKLDREADEFIAIIVANVSHLKHLFNDLLTYLNLGRQPVRHVPLDGAEIVTSALAGLEEMIARRGAVVTHAPFPELTGDGQLLVMLLRNLLENALKFSRKTPVISIDCRSAEDRHIISVQDNGFGIAPEYQEKIFLLFKKLHNRDEYPGTGIGLAICKRIVELHGGKIWLESEPDKGSTFFFSLPAR</sequence>
<dbReference type="SUPFAM" id="SSF55874">
    <property type="entry name" value="ATPase domain of HSP90 chaperone/DNA topoisomerase II/histidine kinase"/>
    <property type="match status" value="1"/>
</dbReference>
<dbReference type="SMART" id="SM00388">
    <property type="entry name" value="HisKA"/>
    <property type="match status" value="1"/>
</dbReference>
<dbReference type="InterPro" id="IPR036890">
    <property type="entry name" value="HATPase_C_sf"/>
</dbReference>
<accession>A0A5A9XTM2</accession>
<feature type="chain" id="PRO_5022857996" description="histidine kinase" evidence="8">
    <location>
        <begin position="30"/>
        <end position="614"/>
    </location>
</feature>
<evidence type="ECO:0000313" key="10">
    <source>
        <dbReference type="EMBL" id="KAA0895419.1"/>
    </source>
</evidence>
<reference evidence="10 11" key="1">
    <citation type="submission" date="2019-04" db="EMBL/GenBank/DDBJ databases">
        <title>Geobacter ruber sp. nov., ferric-reducing bacteria isolated from paddy soil.</title>
        <authorList>
            <person name="Xu Z."/>
            <person name="Masuda Y."/>
            <person name="Itoh H."/>
            <person name="Senoo K."/>
        </authorList>
    </citation>
    <scope>NUCLEOTIDE SEQUENCE [LARGE SCALE GENOMIC DNA]</scope>
    <source>
        <strain evidence="10 11">Red88</strain>
    </source>
</reference>
<dbReference type="Gene3D" id="3.40.50.2300">
    <property type="match status" value="2"/>
</dbReference>
<evidence type="ECO:0000256" key="7">
    <source>
        <dbReference type="SAM" id="Phobius"/>
    </source>
</evidence>
<organism evidence="10 11">
    <name type="scientific">Oryzomonas rubra</name>
    <dbReference type="NCBI Taxonomy" id="2509454"/>
    <lineage>
        <taxon>Bacteria</taxon>
        <taxon>Pseudomonadati</taxon>
        <taxon>Thermodesulfobacteriota</taxon>
        <taxon>Desulfuromonadia</taxon>
        <taxon>Geobacterales</taxon>
        <taxon>Geobacteraceae</taxon>
        <taxon>Oryzomonas</taxon>
    </lineage>
</organism>
<evidence type="ECO:0000256" key="1">
    <source>
        <dbReference type="ARBA" id="ARBA00000085"/>
    </source>
</evidence>
<evidence type="ECO:0000256" key="4">
    <source>
        <dbReference type="ARBA" id="ARBA00022679"/>
    </source>
</evidence>
<protein>
    <recommendedName>
        <fullName evidence="2">histidine kinase</fullName>
        <ecNumber evidence="2">2.7.13.3</ecNumber>
    </recommendedName>
</protein>
<dbReference type="InterPro" id="IPR036097">
    <property type="entry name" value="HisK_dim/P_sf"/>
</dbReference>
<dbReference type="Proteomes" id="UP000324298">
    <property type="component" value="Unassembled WGS sequence"/>
</dbReference>
<comment type="catalytic activity">
    <reaction evidence="1">
        <text>ATP + protein L-histidine = ADP + protein N-phospho-L-histidine.</text>
        <dbReference type="EC" id="2.7.13.3"/>
    </reaction>
</comment>
<dbReference type="PANTHER" id="PTHR43304:SF1">
    <property type="entry name" value="PAC DOMAIN-CONTAINING PROTEIN"/>
    <property type="match status" value="1"/>
</dbReference>
<dbReference type="InterPro" id="IPR003594">
    <property type="entry name" value="HATPase_dom"/>
</dbReference>
<dbReference type="SUPFAM" id="SSF47384">
    <property type="entry name" value="Homodimeric domain of signal transducing histidine kinase"/>
    <property type="match status" value="1"/>
</dbReference>
<dbReference type="PROSITE" id="PS50109">
    <property type="entry name" value="HIS_KIN"/>
    <property type="match status" value="1"/>
</dbReference>
<dbReference type="InterPro" id="IPR003661">
    <property type="entry name" value="HisK_dim/P_dom"/>
</dbReference>
<dbReference type="PANTHER" id="PTHR43304">
    <property type="entry name" value="PHYTOCHROME-LIKE PROTEIN CPH1"/>
    <property type="match status" value="1"/>
</dbReference>
<gene>
    <name evidence="10" type="ORF">ET418_02540</name>
</gene>
<evidence type="ECO:0000313" key="11">
    <source>
        <dbReference type="Proteomes" id="UP000324298"/>
    </source>
</evidence>
<keyword evidence="5" id="KW-0418">Kinase</keyword>
<keyword evidence="7" id="KW-1133">Transmembrane helix</keyword>
<dbReference type="Gene3D" id="3.30.565.10">
    <property type="entry name" value="Histidine kinase-like ATPase, C-terminal domain"/>
    <property type="match status" value="1"/>
</dbReference>
<dbReference type="AlphaFoldDB" id="A0A5A9XTM2"/>
<dbReference type="OrthoDB" id="5291281at2"/>
<dbReference type="InterPro" id="IPR005467">
    <property type="entry name" value="His_kinase_dom"/>
</dbReference>
<keyword evidence="7" id="KW-0472">Membrane</keyword>
<feature type="signal peptide" evidence="8">
    <location>
        <begin position="1"/>
        <end position="29"/>
    </location>
</feature>
<dbReference type="EMBL" id="SRSD01000001">
    <property type="protein sequence ID" value="KAA0895419.1"/>
    <property type="molecule type" value="Genomic_DNA"/>
</dbReference>
<evidence type="ECO:0000259" key="9">
    <source>
        <dbReference type="PROSITE" id="PS50109"/>
    </source>
</evidence>
<dbReference type="InterPro" id="IPR004358">
    <property type="entry name" value="Sig_transdc_His_kin-like_C"/>
</dbReference>
<dbReference type="CDD" id="cd00082">
    <property type="entry name" value="HisKA"/>
    <property type="match status" value="1"/>
</dbReference>
<keyword evidence="11" id="KW-1185">Reference proteome</keyword>
<dbReference type="Pfam" id="PF02518">
    <property type="entry name" value="HATPase_c"/>
    <property type="match status" value="1"/>
</dbReference>
<feature type="domain" description="Histidine kinase" evidence="9">
    <location>
        <begin position="403"/>
        <end position="614"/>
    </location>
</feature>
<dbReference type="Pfam" id="PF00512">
    <property type="entry name" value="HisKA"/>
    <property type="match status" value="1"/>
</dbReference>
<keyword evidence="4" id="KW-0808">Transferase</keyword>
<proteinExistence type="predicted"/>
<keyword evidence="8" id="KW-0732">Signal</keyword>
<evidence type="ECO:0000256" key="5">
    <source>
        <dbReference type="ARBA" id="ARBA00022777"/>
    </source>
</evidence>
<dbReference type="EC" id="2.7.13.3" evidence="2"/>
<evidence type="ECO:0000256" key="8">
    <source>
        <dbReference type="SAM" id="SignalP"/>
    </source>
</evidence>
<feature type="coiled-coil region" evidence="6">
    <location>
        <begin position="373"/>
        <end position="400"/>
    </location>
</feature>
<comment type="caution">
    <text evidence="10">The sequence shown here is derived from an EMBL/GenBank/DDBJ whole genome shotgun (WGS) entry which is preliminary data.</text>
</comment>
<dbReference type="FunFam" id="3.30.565.10:FF:000006">
    <property type="entry name" value="Sensor histidine kinase WalK"/>
    <property type="match status" value="1"/>
</dbReference>
<evidence type="ECO:0000256" key="2">
    <source>
        <dbReference type="ARBA" id="ARBA00012438"/>
    </source>
</evidence>
<keyword evidence="3" id="KW-0597">Phosphoprotein</keyword>
<keyword evidence="6" id="KW-0175">Coiled coil</keyword>
<dbReference type="Gene3D" id="1.10.287.130">
    <property type="match status" value="1"/>
</dbReference>
<feature type="transmembrane region" description="Helical" evidence="7">
    <location>
        <begin position="351"/>
        <end position="371"/>
    </location>
</feature>
<name>A0A5A9XTM2_9BACT</name>